<dbReference type="AlphaFoldDB" id="A0AAN7W8M7"/>
<reference evidence="7" key="1">
    <citation type="submission" date="2023-08" db="EMBL/GenBank/DDBJ databases">
        <title>Black Yeasts Isolated from many extreme environments.</title>
        <authorList>
            <person name="Coleine C."/>
            <person name="Stajich J.E."/>
            <person name="Selbmann L."/>
        </authorList>
    </citation>
    <scope>NUCLEOTIDE SEQUENCE</scope>
    <source>
        <strain evidence="7">CCFEE 5810</strain>
    </source>
</reference>
<evidence type="ECO:0000313" key="7">
    <source>
        <dbReference type="EMBL" id="KAK5702983.1"/>
    </source>
</evidence>
<dbReference type="EMBL" id="JAVRQU010000005">
    <property type="protein sequence ID" value="KAK5702983.1"/>
    <property type="molecule type" value="Genomic_DNA"/>
</dbReference>
<dbReference type="PANTHER" id="PTHR33353">
    <property type="entry name" value="PUTATIVE (AFU_ORTHOLOGUE AFUA_1G12560)-RELATED"/>
    <property type="match status" value="1"/>
</dbReference>
<dbReference type="Proteomes" id="UP001310594">
    <property type="component" value="Unassembled WGS sequence"/>
</dbReference>
<evidence type="ECO:0000313" key="8">
    <source>
        <dbReference type="Proteomes" id="UP001310594"/>
    </source>
</evidence>
<evidence type="ECO:0000256" key="2">
    <source>
        <dbReference type="ARBA" id="ARBA00004613"/>
    </source>
</evidence>
<dbReference type="Gene3D" id="2.70.50.70">
    <property type="match status" value="1"/>
</dbReference>
<dbReference type="CDD" id="cd21175">
    <property type="entry name" value="LPMO_AA9"/>
    <property type="match status" value="1"/>
</dbReference>
<evidence type="ECO:0000256" key="1">
    <source>
        <dbReference type="ARBA" id="ARBA00001973"/>
    </source>
</evidence>
<gene>
    <name evidence="7" type="ORF">LTR97_003929</name>
</gene>
<dbReference type="PANTHER" id="PTHR33353:SF34">
    <property type="entry name" value="ENDO-BETA-1,4-GLUCANASE D"/>
    <property type="match status" value="1"/>
</dbReference>
<evidence type="ECO:0000256" key="3">
    <source>
        <dbReference type="ARBA" id="ARBA00022525"/>
    </source>
</evidence>
<feature type="chain" id="PRO_5042831766" description="Auxiliary Activity family 9 catalytic domain-containing protein" evidence="5">
    <location>
        <begin position="23"/>
        <end position="263"/>
    </location>
</feature>
<keyword evidence="5" id="KW-0732">Signal</keyword>
<feature type="domain" description="Auxiliary Activity family 9 catalytic" evidence="6">
    <location>
        <begin position="23"/>
        <end position="243"/>
    </location>
</feature>
<comment type="caution">
    <text evidence="7">The sequence shown here is derived from an EMBL/GenBank/DDBJ whole genome shotgun (WGS) entry which is preliminary data.</text>
</comment>
<evidence type="ECO:0000256" key="4">
    <source>
        <dbReference type="ARBA" id="ARBA00023157"/>
    </source>
</evidence>
<keyword evidence="4" id="KW-1015">Disulfide bond</keyword>
<dbReference type="InterPro" id="IPR049892">
    <property type="entry name" value="AA9"/>
</dbReference>
<name>A0AAN7W8M7_9PEZI</name>
<dbReference type="InterPro" id="IPR005103">
    <property type="entry name" value="AA9_LPMO"/>
</dbReference>
<proteinExistence type="predicted"/>
<comment type="cofactor">
    <cofactor evidence="1">
        <name>Cu(2+)</name>
        <dbReference type="ChEBI" id="CHEBI:29036"/>
    </cofactor>
</comment>
<organism evidence="7 8">
    <name type="scientific">Elasticomyces elasticus</name>
    <dbReference type="NCBI Taxonomy" id="574655"/>
    <lineage>
        <taxon>Eukaryota</taxon>
        <taxon>Fungi</taxon>
        <taxon>Dikarya</taxon>
        <taxon>Ascomycota</taxon>
        <taxon>Pezizomycotina</taxon>
        <taxon>Dothideomycetes</taxon>
        <taxon>Dothideomycetidae</taxon>
        <taxon>Mycosphaerellales</taxon>
        <taxon>Teratosphaeriaceae</taxon>
        <taxon>Elasticomyces</taxon>
    </lineage>
</organism>
<protein>
    <recommendedName>
        <fullName evidence="6">Auxiliary Activity family 9 catalytic domain-containing protein</fullName>
    </recommendedName>
</protein>
<comment type="subcellular location">
    <subcellularLocation>
        <location evidence="2">Secreted</location>
    </subcellularLocation>
</comment>
<accession>A0AAN7W8M7</accession>
<keyword evidence="3" id="KW-0964">Secreted</keyword>
<dbReference type="GO" id="GO:0005576">
    <property type="term" value="C:extracellular region"/>
    <property type="evidence" value="ECO:0007669"/>
    <property type="project" value="UniProtKB-SubCell"/>
</dbReference>
<evidence type="ECO:0000259" key="6">
    <source>
        <dbReference type="Pfam" id="PF03443"/>
    </source>
</evidence>
<dbReference type="Pfam" id="PF03443">
    <property type="entry name" value="AA9"/>
    <property type="match status" value="1"/>
</dbReference>
<feature type="signal peptide" evidence="5">
    <location>
        <begin position="1"/>
        <end position="22"/>
    </location>
</feature>
<sequence>MHSFTIPAIALAAIAVIPSVSAHGYVSGVTSGGKKTTMTGPNWIYQSTKPQDAGWFAYNQDNGFVAPSEYGDQNITCHKGATPGTTSITVAAGSTLDLTWNTWPDSHHGPIIDYLARCSGDCSKQDKSQLNFFKIDAGGLVDGSSAPGKWATDTLLANDFTWKVKIPSNLSGNFVLRHEIIALHSAGNADGAQSYPQCINLKVTGSGTARPCDSGAECRKGPALYKADAPGILINIYTTLTSYSMPGPKIWGSLKKRAISFVA</sequence>
<evidence type="ECO:0000256" key="5">
    <source>
        <dbReference type="SAM" id="SignalP"/>
    </source>
</evidence>